<dbReference type="GO" id="GO:0016747">
    <property type="term" value="F:acyltransferase activity, transferring groups other than amino-acyl groups"/>
    <property type="evidence" value="ECO:0007669"/>
    <property type="project" value="InterPro"/>
</dbReference>
<dbReference type="OrthoDB" id="3381976at2"/>
<dbReference type="SUPFAM" id="SSF55729">
    <property type="entry name" value="Acyl-CoA N-acyltransferases (Nat)"/>
    <property type="match status" value="1"/>
</dbReference>
<dbReference type="InterPro" id="IPR000182">
    <property type="entry name" value="GNAT_dom"/>
</dbReference>
<dbReference type="RefSeq" id="WP_067225387.1">
    <property type="nucleotide sequence ID" value="NZ_CP014145.1"/>
</dbReference>
<reference evidence="2 3" key="1">
    <citation type="journal article" date="2016" name="J. Biotechnol.">
        <title>First complete genome sequence of a species in the genus Microterricola, an extremophilic cold active enzyme producing bacterial strain ERGS5:02 isolated from Sikkim Himalaya.</title>
        <authorList>
            <person name="Himanshu"/>
            <person name="Swarnkar M.K."/>
            <person name="Singh D."/>
            <person name="Kumar R."/>
        </authorList>
    </citation>
    <scope>NUCLEOTIDE SEQUENCE [LARGE SCALE GENOMIC DNA]</scope>
    <source>
        <strain evidence="2 3">ERGS5:02</strain>
    </source>
</reference>
<accession>A0A109QX23</accession>
<dbReference type="CDD" id="cd04301">
    <property type="entry name" value="NAT_SF"/>
    <property type="match status" value="1"/>
</dbReference>
<dbReference type="AlphaFoldDB" id="A0A109QX23"/>
<evidence type="ECO:0000313" key="3">
    <source>
        <dbReference type="Proteomes" id="UP000058305"/>
    </source>
</evidence>
<sequence>MNVQLKPMPEQRLAEWITSSQEDYRLSRIAAGESEELAGLRAAESTERFFGSGAPLPLHQVFDVVLPDAESTVVGYLWIGPQFGSETDWWVWDVEIAEAHRRRGYAREALQLGEAEARLLGAQSIGLNVFGYNTGAQALYESLGYGVAAVNMSKKLD</sequence>
<evidence type="ECO:0000259" key="1">
    <source>
        <dbReference type="PROSITE" id="PS51186"/>
    </source>
</evidence>
<protein>
    <recommendedName>
        <fullName evidence="1">N-acetyltransferase domain-containing protein</fullName>
    </recommendedName>
</protein>
<reference evidence="3" key="2">
    <citation type="submission" date="2016-01" db="EMBL/GenBank/DDBJ databases">
        <title>First complete genome sequence of a species in the genus Microterricola, an extremophilic cold active enzyme producing strain ERGS5:02 isolated from Sikkim Himalaya.</title>
        <authorList>
            <person name="Kumar R."/>
            <person name="Singh D."/>
            <person name="Swarnkar M.K."/>
        </authorList>
    </citation>
    <scope>NUCLEOTIDE SEQUENCE [LARGE SCALE GENOMIC DNA]</scope>
    <source>
        <strain evidence="3">ERGS5:02</strain>
    </source>
</reference>
<feature type="domain" description="N-acetyltransferase" evidence="1">
    <location>
        <begin position="3"/>
        <end position="157"/>
    </location>
</feature>
<name>A0A109QX23_9MICO</name>
<proteinExistence type="predicted"/>
<keyword evidence="3" id="KW-1185">Reference proteome</keyword>
<dbReference type="Pfam" id="PF00583">
    <property type="entry name" value="Acetyltransf_1"/>
    <property type="match status" value="1"/>
</dbReference>
<dbReference type="Gene3D" id="3.40.630.30">
    <property type="match status" value="1"/>
</dbReference>
<gene>
    <name evidence="2" type="ORF">AWU67_00235</name>
</gene>
<dbReference type="Proteomes" id="UP000058305">
    <property type="component" value="Chromosome"/>
</dbReference>
<dbReference type="EMBL" id="CP014145">
    <property type="protein sequence ID" value="AMB57545.1"/>
    <property type="molecule type" value="Genomic_DNA"/>
</dbReference>
<dbReference type="KEGG" id="mvd:AWU67_00235"/>
<dbReference type="PROSITE" id="PS51186">
    <property type="entry name" value="GNAT"/>
    <property type="match status" value="1"/>
</dbReference>
<dbReference type="InterPro" id="IPR016181">
    <property type="entry name" value="Acyl_CoA_acyltransferase"/>
</dbReference>
<organism evidence="2 3">
    <name type="scientific">Microterricola viridarii</name>
    <dbReference type="NCBI Taxonomy" id="412690"/>
    <lineage>
        <taxon>Bacteria</taxon>
        <taxon>Bacillati</taxon>
        <taxon>Actinomycetota</taxon>
        <taxon>Actinomycetes</taxon>
        <taxon>Micrococcales</taxon>
        <taxon>Microbacteriaceae</taxon>
        <taxon>Microterricola</taxon>
    </lineage>
</organism>
<evidence type="ECO:0000313" key="2">
    <source>
        <dbReference type="EMBL" id="AMB57545.1"/>
    </source>
</evidence>